<evidence type="ECO:0000313" key="3">
    <source>
        <dbReference type="WBParaSite" id="SSLN_0001415701-mRNA-1"/>
    </source>
</evidence>
<accession>A0A183TAZ4</accession>
<dbReference type="Proteomes" id="UP000275846">
    <property type="component" value="Unassembled WGS sequence"/>
</dbReference>
<dbReference type="EMBL" id="UYSU01038243">
    <property type="protein sequence ID" value="VDM00028.1"/>
    <property type="molecule type" value="Genomic_DNA"/>
</dbReference>
<gene>
    <name evidence="1" type="ORF">SSLN_LOCUS13642</name>
</gene>
<name>A0A183TAZ4_SCHSO</name>
<evidence type="ECO:0000313" key="2">
    <source>
        <dbReference type="Proteomes" id="UP000275846"/>
    </source>
</evidence>
<keyword evidence="2" id="KW-1185">Reference proteome</keyword>
<reference evidence="1 2" key="2">
    <citation type="submission" date="2018-11" db="EMBL/GenBank/DDBJ databases">
        <authorList>
            <consortium name="Pathogen Informatics"/>
        </authorList>
    </citation>
    <scope>NUCLEOTIDE SEQUENCE [LARGE SCALE GENOMIC DNA]</scope>
    <source>
        <strain evidence="1 2">NST_G2</strain>
    </source>
</reference>
<reference evidence="3" key="1">
    <citation type="submission" date="2016-06" db="UniProtKB">
        <authorList>
            <consortium name="WormBaseParasite"/>
        </authorList>
    </citation>
    <scope>IDENTIFICATION</scope>
</reference>
<protein>
    <submittedName>
        <fullName evidence="3">Glycosyltransferase</fullName>
    </submittedName>
</protein>
<dbReference type="AlphaFoldDB" id="A0A183TAZ4"/>
<organism evidence="3">
    <name type="scientific">Schistocephalus solidus</name>
    <name type="common">Tapeworm</name>
    <dbReference type="NCBI Taxonomy" id="70667"/>
    <lineage>
        <taxon>Eukaryota</taxon>
        <taxon>Metazoa</taxon>
        <taxon>Spiralia</taxon>
        <taxon>Lophotrochozoa</taxon>
        <taxon>Platyhelminthes</taxon>
        <taxon>Cestoda</taxon>
        <taxon>Eucestoda</taxon>
        <taxon>Diphyllobothriidea</taxon>
        <taxon>Diphyllobothriidae</taxon>
        <taxon>Schistocephalus</taxon>
    </lineage>
</organism>
<proteinExistence type="predicted"/>
<dbReference type="WBParaSite" id="SSLN_0001415701-mRNA-1">
    <property type="protein sequence ID" value="SSLN_0001415701-mRNA-1"/>
    <property type="gene ID" value="SSLN_0001415701"/>
</dbReference>
<sequence>MLGLTTAAADRGLQTATHATETLQTTAGTLVLITLDTPYSPLTLAAWNVRSILDYPRSSRPEQRTALVVRELAHYKADIVAIS</sequence>
<evidence type="ECO:0000313" key="1">
    <source>
        <dbReference type="EMBL" id="VDM00028.1"/>
    </source>
</evidence>